<dbReference type="AlphaFoldDB" id="A0A2G9TBM3"/>
<name>A0A2G9TBM3_TELCI</name>
<keyword evidence="3" id="KW-1185">Reference proteome</keyword>
<protein>
    <submittedName>
        <fullName evidence="2">Uncharacterized protein</fullName>
    </submittedName>
</protein>
<gene>
    <name evidence="2" type="ORF">TELCIR_23261</name>
</gene>
<reference evidence="2 3" key="1">
    <citation type="submission" date="2015-09" db="EMBL/GenBank/DDBJ databases">
        <title>Draft genome of the parasitic nematode Teladorsagia circumcincta isolate WARC Sus (inbred).</title>
        <authorList>
            <person name="Mitreva M."/>
        </authorList>
    </citation>
    <scope>NUCLEOTIDE SEQUENCE [LARGE SCALE GENOMIC DNA]</scope>
    <source>
        <strain evidence="2 3">S</strain>
    </source>
</reference>
<evidence type="ECO:0000256" key="1">
    <source>
        <dbReference type="SAM" id="MobiDB-lite"/>
    </source>
</evidence>
<dbReference type="OrthoDB" id="5849338at2759"/>
<dbReference type="Proteomes" id="UP000230423">
    <property type="component" value="Unassembled WGS sequence"/>
</dbReference>
<feature type="region of interest" description="Disordered" evidence="1">
    <location>
        <begin position="1"/>
        <end position="24"/>
    </location>
</feature>
<accession>A0A2G9TBM3</accession>
<organism evidence="2 3">
    <name type="scientific">Teladorsagia circumcincta</name>
    <name type="common">Brown stomach worm</name>
    <name type="synonym">Ostertagia circumcincta</name>
    <dbReference type="NCBI Taxonomy" id="45464"/>
    <lineage>
        <taxon>Eukaryota</taxon>
        <taxon>Metazoa</taxon>
        <taxon>Ecdysozoa</taxon>
        <taxon>Nematoda</taxon>
        <taxon>Chromadorea</taxon>
        <taxon>Rhabditida</taxon>
        <taxon>Rhabditina</taxon>
        <taxon>Rhabditomorpha</taxon>
        <taxon>Strongyloidea</taxon>
        <taxon>Trichostrongylidae</taxon>
        <taxon>Teladorsagia</taxon>
    </lineage>
</organism>
<evidence type="ECO:0000313" key="3">
    <source>
        <dbReference type="Proteomes" id="UP000230423"/>
    </source>
</evidence>
<evidence type="ECO:0000313" key="2">
    <source>
        <dbReference type="EMBL" id="PIO55353.1"/>
    </source>
</evidence>
<proteinExistence type="predicted"/>
<dbReference type="EMBL" id="KZ386712">
    <property type="protein sequence ID" value="PIO55353.1"/>
    <property type="molecule type" value="Genomic_DNA"/>
</dbReference>
<sequence>MAWVTDGIEDEEEETRSSDKMEQGIDSYGSMVVKRLSIIPEASSYVRETDVQAEISDEINSMNDVSL</sequence>